<dbReference type="PROSITE" id="PS50926">
    <property type="entry name" value="TRAM"/>
    <property type="match status" value="1"/>
</dbReference>
<dbReference type="SUPFAM" id="SSF53335">
    <property type="entry name" value="S-adenosyl-L-methionine-dependent methyltransferases"/>
    <property type="match status" value="1"/>
</dbReference>
<protein>
    <submittedName>
        <fullName evidence="8">23S rRNA (Uracil(1939)-C(5))-methyltransferase RlmD</fullName>
        <ecNumber evidence="8">2.1.1.190</ecNumber>
    </submittedName>
</protein>
<dbReference type="GO" id="GO:0070041">
    <property type="term" value="F:rRNA (uridine-C5-)-methyltransferase activity"/>
    <property type="evidence" value="ECO:0007669"/>
    <property type="project" value="TreeGrafter"/>
</dbReference>
<feature type="active site" description="Nucleophile" evidence="4">
    <location>
        <position position="436"/>
    </location>
</feature>
<feature type="binding site" evidence="4">
    <location>
        <position position="311"/>
    </location>
    <ligand>
        <name>S-adenosyl-L-methionine</name>
        <dbReference type="ChEBI" id="CHEBI:59789"/>
    </ligand>
</feature>
<evidence type="ECO:0000256" key="3">
    <source>
        <dbReference type="ARBA" id="ARBA00022691"/>
    </source>
</evidence>
<keyword evidence="1 4" id="KW-0489">Methyltransferase</keyword>
<dbReference type="PANTHER" id="PTHR11061">
    <property type="entry name" value="RNA M5U METHYLTRANSFERASE"/>
    <property type="match status" value="1"/>
</dbReference>
<name>A0A6G8AY41_9LACO</name>
<dbReference type="GO" id="GO:0070475">
    <property type="term" value="P:rRNA base methylation"/>
    <property type="evidence" value="ECO:0007669"/>
    <property type="project" value="TreeGrafter"/>
</dbReference>
<dbReference type="Gene3D" id="3.40.50.150">
    <property type="entry name" value="Vaccinia Virus protein VP39"/>
    <property type="match status" value="1"/>
</dbReference>
<feature type="domain" description="TRAM" evidence="7">
    <location>
        <begin position="28"/>
        <end position="86"/>
    </location>
</feature>
<sequence length="478" mass="53584">MAYNRKPNQPGKPYQASRGARSTSNNVIVKVGDKLLITIKRLGINGEGIGYFKRKITFIPGALPGEVVDVKVTNFTDRFIEAEIRKFKQTSPDRVQPVDDQSVGGFELEHLAYPKQLEFKQDVIRQALEKYKPRGFENIKIKPTIGMEQPQGYRNKAQFPVRQMKDGSIAVGMYQRNSHFLVDLPKVSTQHPATLKVVRTVRDILAELKIPIYEEKKNSGIIKTLVARVSESTGEVQLTIVTNSDKIPELSKLIAYIHDDLPEVVSIHQNVNPGETSLIWGGETKLLWGAAYITETINGKQFKLSPRAFLQLNPRQTARLYQEALTALDLQHADKLIDAYSGVGTIGISLADFAGEIRGMDTIPESITDANQNVLDNHVNNTKYFVGAAEDLIPQWTAAGWIADAMVVDPPRTGLDINLRNTILAHAPEKFVYISCNESTLARDLVDLLQVYDVEYIQPIDMFPQTARWEGIVKFTKR</sequence>
<organism evidence="8 9">
    <name type="scientific">Weissella coleopterorum</name>
    <dbReference type="NCBI Taxonomy" id="2714949"/>
    <lineage>
        <taxon>Bacteria</taxon>
        <taxon>Bacillati</taxon>
        <taxon>Bacillota</taxon>
        <taxon>Bacilli</taxon>
        <taxon>Lactobacillales</taxon>
        <taxon>Lactobacillaceae</taxon>
        <taxon>Weissella</taxon>
    </lineage>
</organism>
<dbReference type="InterPro" id="IPR002792">
    <property type="entry name" value="TRAM_dom"/>
</dbReference>
<dbReference type="NCBIfam" id="TIGR00479">
    <property type="entry name" value="rumA"/>
    <property type="match status" value="1"/>
</dbReference>
<feature type="active site" evidence="5">
    <location>
        <position position="436"/>
    </location>
</feature>
<dbReference type="Gene3D" id="2.40.50.140">
    <property type="entry name" value="Nucleic acid-binding proteins"/>
    <property type="match status" value="1"/>
</dbReference>
<feature type="binding site" evidence="4">
    <location>
        <position position="340"/>
    </location>
    <ligand>
        <name>S-adenosyl-L-methionine</name>
        <dbReference type="ChEBI" id="CHEBI:59789"/>
    </ligand>
</feature>
<evidence type="ECO:0000256" key="1">
    <source>
        <dbReference type="ARBA" id="ARBA00022603"/>
    </source>
</evidence>
<keyword evidence="2 4" id="KW-0808">Transferase</keyword>
<comment type="similarity">
    <text evidence="4">Belongs to the class I-like SAM-binding methyltransferase superfamily. RNA M5U methyltransferase family.</text>
</comment>
<dbReference type="PROSITE" id="PS51687">
    <property type="entry name" value="SAM_MT_RNA_M5U"/>
    <property type="match status" value="1"/>
</dbReference>
<evidence type="ECO:0000256" key="2">
    <source>
        <dbReference type="ARBA" id="ARBA00022679"/>
    </source>
</evidence>
<keyword evidence="3 4" id="KW-0949">S-adenosyl-L-methionine</keyword>
<dbReference type="Pfam" id="PF01938">
    <property type="entry name" value="TRAM"/>
    <property type="match status" value="1"/>
</dbReference>
<dbReference type="InterPro" id="IPR010280">
    <property type="entry name" value="U5_MeTrfase_fam"/>
</dbReference>
<dbReference type="InterPro" id="IPR012340">
    <property type="entry name" value="NA-bd_OB-fold"/>
</dbReference>
<dbReference type="EC" id="2.1.1.190" evidence="8"/>
<keyword evidence="9" id="KW-1185">Reference proteome</keyword>
<dbReference type="InterPro" id="IPR029063">
    <property type="entry name" value="SAM-dependent_MTases_sf"/>
</dbReference>
<dbReference type="KEGG" id="wco:G7084_01005"/>
<evidence type="ECO:0000313" key="8">
    <source>
        <dbReference type="EMBL" id="QIL50021.1"/>
    </source>
</evidence>
<dbReference type="Gene3D" id="2.40.50.1070">
    <property type="match status" value="1"/>
</dbReference>
<evidence type="ECO:0000259" key="7">
    <source>
        <dbReference type="PROSITE" id="PS50926"/>
    </source>
</evidence>
<feature type="binding site" evidence="4">
    <location>
        <position position="409"/>
    </location>
    <ligand>
        <name>S-adenosyl-L-methionine</name>
        <dbReference type="ChEBI" id="CHEBI:59789"/>
    </ligand>
</feature>
<dbReference type="RefSeq" id="WP_166009216.1">
    <property type="nucleotide sequence ID" value="NZ_CP049888.1"/>
</dbReference>
<dbReference type="Proteomes" id="UP000500741">
    <property type="component" value="Chromosome"/>
</dbReference>
<dbReference type="InterPro" id="IPR030390">
    <property type="entry name" value="MeTrfase_TrmA_AS"/>
</dbReference>
<dbReference type="FunFam" id="2.40.50.1070:FF:000003">
    <property type="entry name" value="23S rRNA (Uracil-5-)-methyltransferase RumA"/>
    <property type="match status" value="1"/>
</dbReference>
<dbReference type="Pfam" id="PF05958">
    <property type="entry name" value="tRNA_U5-meth_tr"/>
    <property type="match status" value="1"/>
</dbReference>
<dbReference type="EMBL" id="CP049888">
    <property type="protein sequence ID" value="QIL50021.1"/>
    <property type="molecule type" value="Genomic_DNA"/>
</dbReference>
<accession>A0A6G8AY41</accession>
<proteinExistence type="inferred from homology"/>
<dbReference type="AlphaFoldDB" id="A0A6G8AY41"/>
<evidence type="ECO:0000256" key="4">
    <source>
        <dbReference type="PROSITE-ProRule" id="PRU01024"/>
    </source>
</evidence>
<dbReference type="PANTHER" id="PTHR11061:SF45">
    <property type="match status" value="1"/>
</dbReference>
<feature type="region of interest" description="Disordered" evidence="6">
    <location>
        <begin position="1"/>
        <end position="20"/>
    </location>
</feature>
<evidence type="ECO:0000313" key="9">
    <source>
        <dbReference type="Proteomes" id="UP000500741"/>
    </source>
</evidence>
<dbReference type="PROSITE" id="PS01230">
    <property type="entry name" value="TRMA_1"/>
    <property type="match status" value="1"/>
</dbReference>
<evidence type="ECO:0000256" key="6">
    <source>
        <dbReference type="SAM" id="MobiDB-lite"/>
    </source>
</evidence>
<gene>
    <name evidence="8" type="primary">rlmD</name>
    <name evidence="8" type="ORF">G7084_01005</name>
</gene>
<dbReference type="SUPFAM" id="SSF50249">
    <property type="entry name" value="Nucleic acid-binding proteins"/>
    <property type="match status" value="1"/>
</dbReference>
<reference evidence="8 9" key="1">
    <citation type="submission" date="2020-03" db="EMBL/GenBank/DDBJ databases">
        <title>Weissella sp. nov., isolated from Cybister lewisianus.</title>
        <authorList>
            <person name="Hyun D.-W."/>
            <person name="Bae J.-W."/>
        </authorList>
    </citation>
    <scope>NUCLEOTIDE SEQUENCE [LARGE SCALE GENOMIC DNA]</scope>
    <source>
        <strain evidence="8 9">HDW19</strain>
    </source>
</reference>
<feature type="binding site" evidence="4">
    <location>
        <position position="361"/>
    </location>
    <ligand>
        <name>S-adenosyl-L-methionine</name>
        <dbReference type="ChEBI" id="CHEBI:59789"/>
    </ligand>
</feature>
<evidence type="ECO:0000256" key="5">
    <source>
        <dbReference type="PROSITE-ProRule" id="PRU10015"/>
    </source>
</evidence>